<evidence type="ECO:0000313" key="23">
    <source>
        <dbReference type="EnsemblPlants" id="ORUFI07G18260.2"/>
    </source>
</evidence>
<keyword evidence="8" id="KW-0677">Repeat</keyword>
<dbReference type="Gene3D" id="3.30.430.20">
    <property type="entry name" value="Gnk2 domain, C-X8-C-X2-C motif"/>
    <property type="match status" value="6"/>
</dbReference>
<dbReference type="FunFam" id="3.30.200.20:FF:000142">
    <property type="entry name" value="Cysteine-rich receptor-like protein kinase 10"/>
    <property type="match status" value="1"/>
</dbReference>
<feature type="domain" description="Gnk2-homologous" evidence="22">
    <location>
        <begin position="808"/>
        <end position="921"/>
    </location>
</feature>
<dbReference type="FunFam" id="3.30.430.20:FF:000002">
    <property type="entry name" value="Cysteine-rich receptor-like protein kinase 10"/>
    <property type="match status" value="3"/>
</dbReference>
<dbReference type="Gramene" id="ORUFI07G18260.2">
    <property type="protein sequence ID" value="ORUFI07G18260.2"/>
    <property type="gene ID" value="ORUFI07G18260"/>
</dbReference>
<comment type="catalytic activity">
    <reaction evidence="16">
        <text>L-threonyl-[protein] + ATP = O-phospho-L-threonyl-[protein] + ADP + H(+)</text>
        <dbReference type="Rhea" id="RHEA:46608"/>
        <dbReference type="Rhea" id="RHEA-COMP:11060"/>
        <dbReference type="Rhea" id="RHEA-COMP:11605"/>
        <dbReference type="ChEBI" id="CHEBI:15378"/>
        <dbReference type="ChEBI" id="CHEBI:30013"/>
        <dbReference type="ChEBI" id="CHEBI:30616"/>
        <dbReference type="ChEBI" id="CHEBI:61977"/>
        <dbReference type="ChEBI" id="CHEBI:456216"/>
        <dbReference type="EC" id="2.7.11.1"/>
    </reaction>
</comment>
<dbReference type="Gene3D" id="3.30.200.20">
    <property type="entry name" value="Phosphorylase Kinase, domain 1"/>
    <property type="match status" value="3"/>
</dbReference>
<feature type="domain" description="Gnk2-homologous" evidence="22">
    <location>
        <begin position="137"/>
        <end position="246"/>
    </location>
</feature>
<dbReference type="SMART" id="SM00220">
    <property type="entry name" value="S_TKc"/>
    <property type="match status" value="3"/>
</dbReference>
<dbReference type="CDD" id="cd14066">
    <property type="entry name" value="STKc_IRAK"/>
    <property type="match status" value="2"/>
</dbReference>
<evidence type="ECO:0000256" key="18">
    <source>
        <dbReference type="PROSITE-ProRule" id="PRU10141"/>
    </source>
</evidence>
<evidence type="ECO:0000256" key="11">
    <source>
        <dbReference type="ARBA" id="ARBA00022840"/>
    </source>
</evidence>
<dbReference type="FunFam" id="1.10.510.10:FF:001023">
    <property type="entry name" value="Os07g0541700 protein"/>
    <property type="match status" value="2"/>
</dbReference>
<dbReference type="GO" id="GO:0009737">
    <property type="term" value="P:response to abscisic acid"/>
    <property type="evidence" value="ECO:0007669"/>
    <property type="project" value="UniProtKB-ARBA"/>
</dbReference>
<dbReference type="GO" id="GO:0004674">
    <property type="term" value="F:protein serine/threonine kinase activity"/>
    <property type="evidence" value="ECO:0007669"/>
    <property type="project" value="UniProtKB-KW"/>
</dbReference>
<dbReference type="EC" id="2.7.11.1" evidence="2"/>
<dbReference type="InterPro" id="IPR000719">
    <property type="entry name" value="Prot_kinase_dom"/>
</dbReference>
<evidence type="ECO:0000256" key="19">
    <source>
        <dbReference type="SAM" id="Phobius"/>
    </source>
</evidence>
<dbReference type="GO" id="GO:0005886">
    <property type="term" value="C:plasma membrane"/>
    <property type="evidence" value="ECO:0007669"/>
    <property type="project" value="TreeGrafter"/>
</dbReference>
<dbReference type="InterPro" id="IPR002902">
    <property type="entry name" value="GNK2"/>
</dbReference>
<reference evidence="23" key="2">
    <citation type="submission" date="2015-06" db="UniProtKB">
        <authorList>
            <consortium name="EnsemblPlants"/>
        </authorList>
    </citation>
    <scope>IDENTIFICATION</scope>
</reference>
<evidence type="ECO:0000256" key="2">
    <source>
        <dbReference type="ARBA" id="ARBA00012513"/>
    </source>
</evidence>
<keyword evidence="12 19" id="KW-1133">Transmembrane helix</keyword>
<feature type="binding site" evidence="18">
    <location>
        <position position="1052"/>
    </location>
    <ligand>
        <name>ATP</name>
        <dbReference type="ChEBI" id="CHEBI:30616"/>
    </ligand>
</feature>
<evidence type="ECO:0000256" key="15">
    <source>
        <dbReference type="ARBA" id="ARBA00023180"/>
    </source>
</evidence>
<feature type="binding site" evidence="18">
    <location>
        <position position="1667"/>
    </location>
    <ligand>
        <name>ATP</name>
        <dbReference type="ChEBI" id="CHEBI:30616"/>
    </ligand>
</feature>
<evidence type="ECO:0000256" key="14">
    <source>
        <dbReference type="ARBA" id="ARBA00023170"/>
    </source>
</evidence>
<keyword evidence="7 20" id="KW-0732">Signal</keyword>
<feature type="signal peptide" evidence="20">
    <location>
        <begin position="1"/>
        <end position="24"/>
    </location>
</feature>
<feature type="transmembrane region" description="Helical" evidence="19">
    <location>
        <begin position="961"/>
        <end position="984"/>
    </location>
</feature>
<dbReference type="InterPro" id="IPR017441">
    <property type="entry name" value="Protein_kinase_ATP_BS"/>
</dbReference>
<feature type="binding site" evidence="18">
    <location>
        <position position="379"/>
    </location>
    <ligand>
        <name>ATP</name>
        <dbReference type="ChEBI" id="CHEBI:30616"/>
    </ligand>
</feature>
<keyword evidence="3" id="KW-0723">Serine/threonine-protein kinase</keyword>
<proteinExistence type="predicted"/>
<dbReference type="InterPro" id="IPR001245">
    <property type="entry name" value="Ser-Thr/Tyr_kinase_cat_dom"/>
</dbReference>
<keyword evidence="5" id="KW-0808">Transferase</keyword>
<dbReference type="EnsemblPlants" id="ORUFI07G18260.2">
    <property type="protein sequence ID" value="ORUFI07G18260.2"/>
    <property type="gene ID" value="ORUFI07G18260"/>
</dbReference>
<dbReference type="OMA" id="WSENKGE"/>
<evidence type="ECO:0000256" key="3">
    <source>
        <dbReference type="ARBA" id="ARBA00022527"/>
    </source>
</evidence>
<dbReference type="PANTHER" id="PTHR27002">
    <property type="entry name" value="RECEPTOR-LIKE SERINE/THREONINE-PROTEIN KINASE SD1-8"/>
    <property type="match status" value="1"/>
</dbReference>
<dbReference type="Proteomes" id="UP000008022">
    <property type="component" value="Unassembled WGS sequence"/>
</dbReference>
<dbReference type="PROSITE" id="PS51473">
    <property type="entry name" value="GNK2"/>
    <property type="match status" value="6"/>
</dbReference>
<evidence type="ECO:0000256" key="5">
    <source>
        <dbReference type="ARBA" id="ARBA00022679"/>
    </source>
</evidence>
<evidence type="ECO:0000256" key="13">
    <source>
        <dbReference type="ARBA" id="ARBA00023136"/>
    </source>
</evidence>
<evidence type="ECO:0000256" key="8">
    <source>
        <dbReference type="ARBA" id="ARBA00022737"/>
    </source>
</evidence>
<keyword evidence="9 18" id="KW-0547">Nucleotide-binding</keyword>
<dbReference type="HOGENOM" id="CLU_000288_178_1_1"/>
<keyword evidence="15" id="KW-0325">Glycoprotein</keyword>
<keyword evidence="13 19" id="KW-0472">Membrane</keyword>
<evidence type="ECO:0000256" key="20">
    <source>
        <dbReference type="SAM" id="SignalP"/>
    </source>
</evidence>
<comment type="catalytic activity">
    <reaction evidence="17">
        <text>L-seryl-[protein] + ATP = O-phospho-L-seryl-[protein] + ADP + H(+)</text>
        <dbReference type="Rhea" id="RHEA:17989"/>
        <dbReference type="Rhea" id="RHEA-COMP:9863"/>
        <dbReference type="Rhea" id="RHEA-COMP:11604"/>
        <dbReference type="ChEBI" id="CHEBI:15378"/>
        <dbReference type="ChEBI" id="CHEBI:29999"/>
        <dbReference type="ChEBI" id="CHEBI:30616"/>
        <dbReference type="ChEBI" id="CHEBI:83421"/>
        <dbReference type="ChEBI" id="CHEBI:456216"/>
        <dbReference type="EC" id="2.7.11.1"/>
    </reaction>
</comment>
<keyword evidence="24" id="KW-1185">Reference proteome</keyword>
<feature type="transmembrane region" description="Helical" evidence="19">
    <location>
        <begin position="1579"/>
        <end position="1602"/>
    </location>
</feature>
<keyword evidence="11 18" id="KW-0067">ATP-binding</keyword>
<evidence type="ECO:0000256" key="9">
    <source>
        <dbReference type="ARBA" id="ARBA00022741"/>
    </source>
</evidence>
<feature type="domain" description="Protein kinase" evidence="21">
    <location>
        <begin position="352"/>
        <end position="633"/>
    </location>
</feature>
<evidence type="ECO:0000313" key="24">
    <source>
        <dbReference type="Proteomes" id="UP000008022"/>
    </source>
</evidence>
<dbReference type="FunFam" id="1.10.510.10:FF:000343">
    <property type="entry name" value="Cysteine-rich receptor-like protein kinase 28"/>
    <property type="match status" value="1"/>
</dbReference>
<feature type="transmembrane region" description="Helical" evidence="19">
    <location>
        <begin position="675"/>
        <end position="694"/>
    </location>
</feature>
<dbReference type="PROSITE" id="PS50011">
    <property type="entry name" value="PROTEIN_KINASE_DOM"/>
    <property type="match status" value="3"/>
</dbReference>
<evidence type="ECO:0000259" key="22">
    <source>
        <dbReference type="PROSITE" id="PS51473"/>
    </source>
</evidence>
<dbReference type="PROSITE" id="PS00108">
    <property type="entry name" value="PROTEIN_KINASE_ST"/>
    <property type="match status" value="2"/>
</dbReference>
<sequence length="2003" mass="216709">MLRRSLVAHAVLLFAAVALPLAAAQPWPVCGTSGGTYTAGSKYETNLDNLALILSGNASSSLFASGTVGSSPNTVYGLLLCRGDINPSDCADCGTLVVQDVGQACNRTKDKILVYNQCYAQFSNRGDFLAATNNSGEYSLLISGTNITSTDVAGYDRAVTELLNATVRYAVENSTRLFATGQRVGNDTGFSNIYSMAQCSPDLSPAQCRSCLDGLVGQWWKTFPLNGKGARVAGPRCYLRSELGPFYTGSPMVRLPVKADGLTPASAPAPDVVPAITGGKNNSGSKILVIILPIVSVAIIMAVISLCIWNARKKRRLAKAERHPGTDTNEDFESVQSTLLSLASLQVATDNFHESNKIGEGGFGAVYKGILHGQEVAVKRMAKGSNQGLEELKNELVLVAKLHHRNLVRLVGFCLDEGERLLIYEYMSNKSLDTFLFEQKRKLDWAVRFKIIEGIARGLQYLHQDSQKKIVHRDMKASNILLDADMNPKIGDFGLARLFGQDQTREVTSRIAGTFGYMPPEYVLRGQYSTKSDVFSFGILVIEIVTGRRRNSGPYLSEQNDEDILSIVRRHWEEGAIAEMIDHSLGRNYSETEVLKCVNIGLLCVQQNPVDRPTMADVMILLNSDTTCTMPALAPRPAYLIDGTSGYSQTVTQWSGSPTIEQACSDGAMRRRSSVLHAVLLLLVVAAVALPLAAAQPWPVCGTSGGNYTAGNTYESNLLRLASTLRANASASPTLFASGVRGAGPDAVYGLLLCRGDMNPSDCFDCSTRVGDDVAQACNRTKDAILVYNQCYAQFSDTGDFLAATNNSGAYSLLISGTNISSADVAGYDRAVTELLNATVRYAVENSTRLFATGQRVGADPGFRNIYSMAQCSPDLSPAQCRSCLDGLVGQWWTGFLFPRNGEGARVAGPRCYLRSELGSGFYTGAPMVLLRADGLSPASAPAPDVVPATTLVKKNSASKILVIALLIVAVAIVAATSLCMWTVRKKSRSAKAEHLSELDASEDLESVKSTLLTLGSLQVATDNFDESKKLGEGGFGAVYKGHLFGQEVAVKRMAKGSNQGLEELKNELVLVAKLHHKNLVRLVGFCLEDGERLLVYEYMPNKSLDTFLFDAEQRRQLDWATRFRIIEGVARGLQYLHQDSQKKIVHRNMKASNVLLDADLNPKIGDFGLARLFGFGILVLEIVTGQRNSGLCFAEQNEDLVSVVWRHWTEGNIVEMIDYSLDRNYPEAEVQKCVNIGLLCVQQNPVDRPTMADVMILLNSDATSSLPAPMAHRPIYLSDGSSATSSTGAMLRRRRSSSVVHAVLFFAAVVLPLAATQPWPQCGNGSTFTAGSTYETNLKNLALTLRANASSSPTLFASGALGSAPDTVYGLLLCRGDLSSSDCADCGTRVGDDVAQACNRTKDAILVYNQCYAQFSDRGDFLAATNNSGVYSLLISGTNISSADVAGYDRAVIELLNATVQYAVENSTRLFATGQRVGTDPGFRNIYSMAQCSPDLSPALCRRCLDDLVGRWWKLFPLNGEGARVAGPRCYLRSELGSGPFYTGNPMVQLPVKADGLTPAPDVVLAITGGTNNSASKILVITLPTVTVAIVAAISLCIWNVRKKRSLARYSRPDTTEDFESVKSGLLSLASLQVATDNFHKSKKIGEGGFGEVYQGLLSGQEVAVKRMAKDSHQGLQELKNELILVAKLHHKNLVRLVGFCLEKGERLLVYEYMPNKSLDTLLFDTEQRKRLDWATRFKIIEGTARGLQYLHQDSQKKIVHRDMKASNILLDADMNPKIGDFGLAKLFAQDQTREVTSRIAGTFGYMPPEYVMCGQYSTKSDVFSFGILVIEIVTGQRRNSGPYFSEQNGVDILSIVWRHWEEGTTAEMIDHSLGRNYNEAEVVKCINIGLLCVQQNPVDRPTMADVMVLLNSDATCSLPAPAPRPTSLIDGSSGYSTGYSTEWSGCNQLLQTLAERASSGDSRASGGGGGGSGTGTEGFRCGDATSCSAFHHPTTASAKLL</sequence>
<dbReference type="Pfam" id="PF01657">
    <property type="entry name" value="Stress-antifung"/>
    <property type="match status" value="6"/>
</dbReference>
<dbReference type="PROSITE" id="PS00107">
    <property type="entry name" value="PROTEIN_KINASE_ATP"/>
    <property type="match status" value="3"/>
</dbReference>
<dbReference type="InterPro" id="IPR011009">
    <property type="entry name" value="Kinase-like_dom_sf"/>
</dbReference>
<dbReference type="FunFam" id="3.30.200.20:FF:000177">
    <property type="entry name" value="Cysteine-rich receptor-like protein kinase 2"/>
    <property type="match status" value="1"/>
</dbReference>
<evidence type="ECO:0000259" key="21">
    <source>
        <dbReference type="PROSITE" id="PS50011"/>
    </source>
</evidence>
<dbReference type="SUPFAM" id="SSF56112">
    <property type="entry name" value="Protein kinase-like (PK-like)"/>
    <property type="match status" value="3"/>
</dbReference>
<dbReference type="CDD" id="cd23509">
    <property type="entry name" value="Gnk2-like"/>
    <property type="match status" value="6"/>
</dbReference>
<protein>
    <recommendedName>
        <fullName evidence="2">non-specific serine/threonine protein kinase</fullName>
        <ecNumber evidence="2">2.7.11.1</ecNumber>
    </recommendedName>
</protein>
<feature type="transmembrane region" description="Helical" evidence="19">
    <location>
        <begin position="287"/>
        <end position="309"/>
    </location>
</feature>
<evidence type="ECO:0000256" key="12">
    <source>
        <dbReference type="ARBA" id="ARBA00022989"/>
    </source>
</evidence>
<keyword evidence="4" id="KW-0597">Phosphoprotein</keyword>
<evidence type="ECO:0000256" key="6">
    <source>
        <dbReference type="ARBA" id="ARBA00022692"/>
    </source>
</evidence>
<dbReference type="eggNOG" id="ENOG502QWDY">
    <property type="taxonomic scope" value="Eukaryota"/>
</dbReference>
<feature type="domain" description="Gnk2-homologous" evidence="22">
    <location>
        <begin position="1429"/>
        <end position="1540"/>
    </location>
</feature>
<reference evidence="24" key="1">
    <citation type="submission" date="2013-06" db="EMBL/GenBank/DDBJ databases">
        <authorList>
            <person name="Zhao Q."/>
        </authorList>
    </citation>
    <scope>NUCLEOTIDE SEQUENCE</scope>
    <source>
        <strain evidence="24">cv. W1943</strain>
    </source>
</reference>
<evidence type="ECO:0000256" key="1">
    <source>
        <dbReference type="ARBA" id="ARBA00004167"/>
    </source>
</evidence>
<evidence type="ECO:0000256" key="17">
    <source>
        <dbReference type="ARBA" id="ARBA00048679"/>
    </source>
</evidence>
<accession>A0A0E0Q9H5</accession>
<feature type="domain" description="Gnk2-homologous" evidence="22">
    <location>
        <begin position="1317"/>
        <end position="1421"/>
    </location>
</feature>
<dbReference type="Gene3D" id="1.10.510.10">
    <property type="entry name" value="Transferase(Phosphotransferase) domain 1"/>
    <property type="match status" value="4"/>
</dbReference>
<feature type="domain" description="Gnk2-homologous" evidence="22">
    <location>
        <begin position="696"/>
        <end position="800"/>
    </location>
</feature>
<dbReference type="STRING" id="4529.A0A0E0Q9H5"/>
<comment type="subcellular location">
    <subcellularLocation>
        <location evidence="1">Membrane</location>
        <topology evidence="1">Single-pass membrane protein</topology>
    </subcellularLocation>
</comment>
<dbReference type="Pfam" id="PF00069">
    <property type="entry name" value="Pkinase"/>
    <property type="match status" value="1"/>
</dbReference>
<keyword evidence="14" id="KW-0675">Receptor</keyword>
<keyword evidence="6 19" id="KW-0812">Transmembrane</keyword>
<evidence type="ECO:0000256" key="16">
    <source>
        <dbReference type="ARBA" id="ARBA00047899"/>
    </source>
</evidence>
<evidence type="ECO:0000256" key="7">
    <source>
        <dbReference type="ARBA" id="ARBA00022729"/>
    </source>
</evidence>
<dbReference type="GO" id="GO:0005524">
    <property type="term" value="F:ATP binding"/>
    <property type="evidence" value="ECO:0007669"/>
    <property type="project" value="UniProtKB-UniRule"/>
</dbReference>
<dbReference type="Pfam" id="PF07714">
    <property type="entry name" value="PK_Tyr_Ser-Thr"/>
    <property type="match status" value="2"/>
</dbReference>
<dbReference type="InterPro" id="IPR038408">
    <property type="entry name" value="GNK2_sf"/>
</dbReference>
<organism evidence="23 24">
    <name type="scientific">Oryza rufipogon</name>
    <name type="common">Brownbeard rice</name>
    <name type="synonym">Asian wild rice</name>
    <dbReference type="NCBI Taxonomy" id="4529"/>
    <lineage>
        <taxon>Eukaryota</taxon>
        <taxon>Viridiplantae</taxon>
        <taxon>Streptophyta</taxon>
        <taxon>Embryophyta</taxon>
        <taxon>Tracheophyta</taxon>
        <taxon>Spermatophyta</taxon>
        <taxon>Magnoliopsida</taxon>
        <taxon>Liliopsida</taxon>
        <taxon>Poales</taxon>
        <taxon>Poaceae</taxon>
        <taxon>BOP clade</taxon>
        <taxon>Oryzoideae</taxon>
        <taxon>Oryzeae</taxon>
        <taxon>Oryzinae</taxon>
        <taxon>Oryza</taxon>
    </lineage>
</organism>
<feature type="domain" description="Protein kinase" evidence="21">
    <location>
        <begin position="1025"/>
        <end position="1373"/>
    </location>
</feature>
<dbReference type="InterPro" id="IPR008271">
    <property type="entry name" value="Ser/Thr_kinase_AS"/>
</dbReference>
<feature type="chain" id="PRO_5002371311" description="non-specific serine/threonine protein kinase" evidence="20">
    <location>
        <begin position="25"/>
        <end position="2003"/>
    </location>
</feature>
<keyword evidence="10" id="KW-0418">Kinase</keyword>
<feature type="transmembrane region" description="Helical" evidence="19">
    <location>
        <begin position="1300"/>
        <end position="1320"/>
    </location>
</feature>
<name>A0A0E0Q9H5_ORYRU</name>
<dbReference type="FunFam" id="3.30.200.20:FF:000466">
    <property type="entry name" value="Putative LRR receptor-like serine/threonine-protein kinase"/>
    <property type="match status" value="1"/>
</dbReference>
<dbReference type="PANTHER" id="PTHR27002:SF428">
    <property type="entry name" value="OS07G0541900 PROTEIN"/>
    <property type="match status" value="1"/>
</dbReference>
<evidence type="ECO:0000256" key="10">
    <source>
        <dbReference type="ARBA" id="ARBA00022777"/>
    </source>
</evidence>
<dbReference type="FunFam" id="1.10.510.10:FF:001710">
    <property type="entry name" value="Os07g0555700 protein"/>
    <property type="match status" value="1"/>
</dbReference>
<feature type="domain" description="Protein kinase" evidence="21">
    <location>
        <begin position="1640"/>
        <end position="1912"/>
    </location>
</feature>
<evidence type="ECO:0000256" key="4">
    <source>
        <dbReference type="ARBA" id="ARBA00022553"/>
    </source>
</evidence>
<feature type="domain" description="Gnk2-homologous" evidence="22">
    <location>
        <begin position="25"/>
        <end position="127"/>
    </location>
</feature>